<evidence type="ECO:0000259" key="2">
    <source>
        <dbReference type="PROSITE" id="PS50234"/>
    </source>
</evidence>
<accession>A0A157SN75</accession>
<dbReference type="InterPro" id="IPR001343">
    <property type="entry name" value="Hemolysn_Ca-bd"/>
</dbReference>
<dbReference type="Pfam" id="PF17963">
    <property type="entry name" value="Big_9"/>
    <property type="match status" value="6"/>
</dbReference>
<dbReference type="InterPro" id="IPR040853">
    <property type="entry name" value="RapA2_cadherin-like"/>
</dbReference>
<dbReference type="EMBL" id="FKIF01000007">
    <property type="protein sequence ID" value="SAI71920.1"/>
    <property type="molecule type" value="Genomic_DNA"/>
</dbReference>
<dbReference type="PANTHER" id="PTHR14139:SF2">
    <property type="entry name" value="CALSYNTENIN-1"/>
    <property type="match status" value="1"/>
</dbReference>
<sequence length="3592" mass="361739">MTETFTVKSADGSTHDITVAIQGTNDAPVLSGALTGSVTEDGSKIATGQLVATDADTTDTHTYSVAGNANGPYGSFSVDASGKWTYTLDNAAAQGLVAGQTVIETYTVQVSDGHGGTDTRTVTITINGTDDGAVITPHAPGADAGSVAEGAQTASGKLDISDPDAGQASFQVQTGTAGQHGSFSVDANGNWTYNLNSGDAAVRALGANESLTETFTVKAADGSTHDITVTIEGTNDAPRLSGDVTGSVTEDGVKTATGQLVTADPDTTDTHTYSVVGNASGTYGAFTVDTNTGEWTYTLDNSAAQVLKSGQSVTETYTVQASDGQGGTDTRTISVTINGTDDTAVITAHTSGSDTGAVKEDGMLTASGKLDVTDLDAGEAVFQAQTGTAGQHGSFSVDANGNWTYNLNSGDAAVRALGANESLTETFTVKSADGSTHDITVTIQGTNDAPVLSGDVTGSVTEDGVKTATGQLTTTDVDTTDTHTYSVVGNANGPYGAFAVDANGKWTYTLDNTAAQSLVAGQTVTETYTVQVSDGQGGTDTRTITLTINGADDGAVIAPHAPGADTGSVAEGAQTTSGKLDISDPDAGQASFQVQTGTPGQHGSFSVDANGNWTYNLNSGDAAVRALGANQSLTETFTVKAADGSTHDVTVTIQGTNDAPALSGQLTGSVTEDGTKTASGQLATSDADTTDTQTYSVIGNAAGTYGGFTVDATTGKWTYTLDNNAAQALTTGQSVTETYIVQVSDGHGGTDTKTISVTINGTDDAAIITAHTPGADAATVAEGAQTASGKLDVVDPDAGQAVFQAQAGTQGAHGTFSLDTSGNWTYALNNDATVRALGANETLTETFTIKSADGSTHDVTVTIQGTNDAPVLSGDLSGSVTEDGTKTATGQLATADADVTDTHMYSVVGNANGTYGGFTVDPSTGKWTYTLDNTAAQDLVAGQSVTETYTVQVSDGQGGTDTKTVAVTINGTDDSAVITPHAPGADAGSVAEGSQTASGKLDITDPDAGQASFQVQTGTPGQHGSFSVDANGNWTYNLNSGDAAVRALGANESLTETFTVKAADGSTHDITVTIQGTNDAPALSGQLTGSVTEDGTKTASGQLATSDADTTDTHTYAVAGNATGSYGAFTVNPNTGKWTYALDNNAAQALTTGQSVTETYIVQVSDGHGGTDTKTVTITINGTDDAAIITAHTPGADAATVKEGSQAASGKLDVTDPDAGQAVFQVQSGIQGAHGTFSLDASGNWTYALNSGDAAVRALGANESLTETFTVKAADGSTHDITVTIQGTNDAPKLSGDVTGSVTEDGTKTATGQLTATDVDTTDTHTYAVAGNASGTYGAFSVDANTGKWTYTLDNNAAQVLKAGQSVTETYTVQVSDGHGGTDTQTISVTINGTDDTAVITAHTSGSDTGAVKEDGTQTTSGKLDVADPDAGQAVFQTQTGTQGAHGTFAIDANGNWTYNLNNADPAVQALGASQSLTETFTVKSADGSTHDITVTIQGTNDAPKLSGDVTGSVTEDGTKTATGQLTTTDVDTTDTHTYAVVGNATGAYGAFSVDANGKWTYTLDNAAAQGLVAGQSVTETYTVQVSDGQGGTDTRTVSVTVNGSDDAAIITAHTPGADAGAVAEGSQSTGGKLDITDPDAGQAVFQAQTGTQGAHGTFTLDATGNWTYNLNNDAAVRALGANETLTETFTVKSADGSTHDITVTIQGTNDAPVLSGDVTGSVTEDGVKTATGQLTTTDVDTTDTHTYSVVGNANGPYGAFAVDANGKWTYTLDNTAAQSLVAGQTVTETYTVQVSDGHGGTDTKTISVTLNGTEDGAIIVPHTVGADLGTVKEDGTLATGGKLDVADPDAGQAVFQAQAGTQGAHGTFAIDANGNWAYNLNNADPAVQALGAGKTMTETFSVKSADGTTHDVTVTIQGTNDAPTLSGAVTGSVTEDGVKTATGQLTGADIDTGDKLTYALMGAATGTYGAFAVDADTGKWTYTLDNSAAQVLKSGQSVTESYTVQVSDGQGGTASKTVSITINGSDDTAVITPHTPGADAGAVKEDTTLTTGGKLDVVDPDAGQAVFQVQTGTQGAHGTFAIDANGNWTYNLNNADPAVQALGAGKTMTETFSVKSADGSTHDVTVTIQGTNDAPRLSGDVTGTVTEDGTKTATGTLTGADVDAGDKMAYSVVGAAKGTYGAFTVDANTGKWTYTLDNSAAQVLKSGQSVTETYTVQVSDGQGGTDTKTVNVTINGTDDTAVITAHTPGSDAGVVKEDGTLTAAGKLDVADPDAGQAVFQAQTGTQGAHGTFAIDANGNWTYALNNADPAVQALGAGKTLTETFPVKSADGTTSQVTVTIQGTNDAPKLSGDVTGTVTEDGVKTANGTLTGADIDTGDKMTYSVTGNAKGAYGAFTIDANTGKWTYTLDNSAAQVLKSGQSVTESYTVQVSDGQGGTDSRTVTVTINGTDDGAVITPATPGSDAGALKEDTTLTATGKLNVADPDAGQAVFQAQAATKGAYGTFAIDANGNWTYNLDNGNGAVQALGAGKSVVETFSVKSADGTASQVSVTIQGTNDAPRLSGVTAGAVTEDGAKTSSGQLTATDVDTGDVMAYSVVGAARGTYGAFAVDATGKWTYTLDNAAAQPLKGGQVVTETYTVQVSDGQGGTDTRTVTVTITGTDDAPVISGQTSGQVIEDYTLTSSGKLTVTDADTGESGVVAQANVAGKYGTFTIDASGNWTYSLNNSLPAVQNLAPGAVLSESFNVTAGDGKTLQPITVSVVGTNDAPVSADNAANVETGTKYTFKTGDFAFGDIDGNAQQSVIISRLPTDGTLTFNGNAVSVNQVITPADIAAGKLVFTPSTAGLDTSFGFKVQDAGGTAYGGKDTSSEYNFAVVTNNLIVGTNAASPSTAPLLGGSGDDIIIGDKGGTVTTVEAGKNYNIALVIDTSGSMAWGLDGTSGVAYANSRMKLIKDALTNLATQLSNHDGTVNVSLIGFSTNASQALTLQGLNKNNLSSLLSAINNLSASGGTNYEAAFNTAVTWFNSQTAAGKTTAAGYENVTYFLTDGDPTYYLNSKGAVAGTGNSTDVTTLQESVNAFGPLANASKVNAIGIGDGVNTDYLKMFDNTGGTGATSYVAFGNGSSTSLADFNTLLFPSGMNNVANWTTTGTSLGGSSVTRSLTASNMMLTDVAGGSSLTATSPSFTISSGNFGKVSFTASSTNFVTGDQFNWTLQRYDTATGKWVSVDSGTTASGYGGATTITSGLAAAGTYRLVYEVIDNTNNSRSATINIDDIALTSFAASSVVAAPAGDVGAVTQASDLSAALTRGGTSLTPASMGGDIIDGGAGGDIIFGDTLNTDRLSWGSVAAGSHDGDGMKALTDYLTYTNGHAPTTNEIYDFVKANAGMFDVAEDTRGGDDTIRGGTGDDLLYGGGGNDTLYGDDGKDTLYGGTGDDALYGGADDDKLYGGTGSDSLDGGTGNDTLVGGKGNDTLIGGAGSDTFRWELNDQATTANPSVDTIKDFSTAKPADGGDVLDLKDLLIGEKDSSLTQFLNFTKEGNNTVININTQGQIGSQGADQKIVLENVDLTQNGTLDNQAIINDLLQKGKLDVNH</sequence>
<dbReference type="GO" id="GO:0016020">
    <property type="term" value="C:membrane"/>
    <property type="evidence" value="ECO:0007669"/>
    <property type="project" value="InterPro"/>
</dbReference>
<reference evidence="4 5" key="1">
    <citation type="submission" date="2016-04" db="EMBL/GenBank/DDBJ databases">
        <authorList>
            <consortium name="Pathogen Informatics"/>
        </authorList>
    </citation>
    <scope>NUCLEOTIDE SEQUENCE [LARGE SCALE GENOMIC DNA]</scope>
    <source>
        <strain evidence="4 5">H050680373</strain>
    </source>
</reference>
<feature type="domain" description="Cadherin" evidence="3">
    <location>
        <begin position="2570"/>
        <end position="2667"/>
    </location>
</feature>
<dbReference type="Pfam" id="PF17803">
    <property type="entry name" value="Cadherin_4"/>
    <property type="match status" value="17"/>
</dbReference>
<dbReference type="OrthoDB" id="8622300at2"/>
<dbReference type="InterPro" id="IPR010221">
    <property type="entry name" value="VCBS_dom"/>
</dbReference>
<dbReference type="PANTHER" id="PTHR14139">
    <property type="entry name" value="CALSYNTENIN"/>
    <property type="match status" value="1"/>
</dbReference>
<name>A0A157SN75_9BORD</name>
<dbReference type="InterPro" id="IPR019960">
    <property type="entry name" value="T1SS_VCA0849"/>
</dbReference>
<feature type="region of interest" description="Disordered" evidence="1">
    <location>
        <begin position="139"/>
        <end position="165"/>
    </location>
</feature>
<proteinExistence type="predicted"/>
<feature type="domain" description="VWFA" evidence="2">
    <location>
        <begin position="2921"/>
        <end position="3134"/>
    </location>
</feature>
<dbReference type="PROSITE" id="PS00330">
    <property type="entry name" value="HEMOLYSIN_CALCIUM"/>
    <property type="match status" value="4"/>
</dbReference>
<dbReference type="Pfam" id="PF00353">
    <property type="entry name" value="HemolysinCabind"/>
    <property type="match status" value="2"/>
</dbReference>
<dbReference type="InterPro" id="IPR002035">
    <property type="entry name" value="VWF_A"/>
</dbReference>
<dbReference type="GO" id="GO:0005509">
    <property type="term" value="F:calcium ion binding"/>
    <property type="evidence" value="ECO:0007669"/>
    <property type="project" value="InterPro"/>
</dbReference>
<dbReference type="InterPro" id="IPR011049">
    <property type="entry name" value="Serralysin-like_metalloprot_C"/>
</dbReference>
<dbReference type="Proteomes" id="UP000076848">
    <property type="component" value="Unassembled WGS sequence"/>
</dbReference>
<feature type="domain" description="Cadherin" evidence="3">
    <location>
        <begin position="42"/>
        <end position="139"/>
    </location>
</feature>
<keyword evidence="5" id="KW-1185">Reference proteome</keyword>
<protein>
    <submittedName>
        <fullName evidence="4">Hemolysin</fullName>
    </submittedName>
</protein>
<dbReference type="SUPFAM" id="SSF53300">
    <property type="entry name" value="vWA-like"/>
    <property type="match status" value="1"/>
</dbReference>
<dbReference type="Gene3D" id="3.40.50.410">
    <property type="entry name" value="von Willebrand factor, type A domain"/>
    <property type="match status" value="1"/>
</dbReference>
<dbReference type="Gene3D" id="2.60.40.10">
    <property type="entry name" value="Immunoglobulins"/>
    <property type="match status" value="20"/>
</dbReference>
<dbReference type="PROSITE" id="PS50268">
    <property type="entry name" value="CADHERIN_2"/>
    <property type="match status" value="3"/>
</dbReference>
<evidence type="ECO:0000313" key="5">
    <source>
        <dbReference type="Proteomes" id="UP000076848"/>
    </source>
</evidence>
<dbReference type="SMART" id="SM00327">
    <property type="entry name" value="VWA"/>
    <property type="match status" value="1"/>
</dbReference>
<dbReference type="PRINTS" id="PR00313">
    <property type="entry name" value="CABNDNGRPT"/>
</dbReference>
<dbReference type="NCBIfam" id="TIGR01965">
    <property type="entry name" value="VCBS_repeat"/>
    <property type="match status" value="27"/>
</dbReference>
<dbReference type="SMART" id="SM00112">
    <property type="entry name" value="CA"/>
    <property type="match status" value="9"/>
</dbReference>
<dbReference type="NCBIfam" id="TIGR03661">
    <property type="entry name" value="T1SS_VCA0849"/>
    <property type="match status" value="1"/>
</dbReference>
<evidence type="ECO:0000259" key="3">
    <source>
        <dbReference type="PROSITE" id="PS50268"/>
    </source>
</evidence>
<dbReference type="InterPro" id="IPR018511">
    <property type="entry name" value="Hemolysin-typ_Ca-bd_CS"/>
</dbReference>
<dbReference type="STRING" id="288768.SAMEA3906486_03832"/>
<dbReference type="GO" id="GO:0007156">
    <property type="term" value="P:homophilic cell adhesion via plasma membrane adhesion molecules"/>
    <property type="evidence" value="ECO:0007669"/>
    <property type="project" value="InterPro"/>
</dbReference>
<evidence type="ECO:0000313" key="4">
    <source>
        <dbReference type="EMBL" id="SAI71920.1"/>
    </source>
</evidence>
<dbReference type="SUPFAM" id="SSF51120">
    <property type="entry name" value="beta-Roll"/>
    <property type="match status" value="1"/>
</dbReference>
<dbReference type="InterPro" id="IPR013783">
    <property type="entry name" value="Ig-like_fold"/>
</dbReference>
<feature type="domain" description="Cadherin" evidence="3">
    <location>
        <begin position="2363"/>
        <end position="2460"/>
    </location>
</feature>
<dbReference type="Pfam" id="PF00092">
    <property type="entry name" value="VWA"/>
    <property type="match status" value="1"/>
</dbReference>
<organism evidence="4 5">
    <name type="scientific">Bordetella ansorpii</name>
    <dbReference type="NCBI Taxonomy" id="288768"/>
    <lineage>
        <taxon>Bacteria</taxon>
        <taxon>Pseudomonadati</taxon>
        <taxon>Pseudomonadota</taxon>
        <taxon>Betaproteobacteria</taxon>
        <taxon>Burkholderiales</taxon>
        <taxon>Alcaligenaceae</taxon>
        <taxon>Bordetella</taxon>
    </lineage>
</organism>
<gene>
    <name evidence="4" type="primary">hlyA</name>
    <name evidence="4" type="ORF">SAMEA3906486_03832</name>
</gene>
<feature type="region of interest" description="Disordered" evidence="1">
    <location>
        <begin position="981"/>
        <end position="1007"/>
    </location>
</feature>
<dbReference type="InterPro" id="IPR002126">
    <property type="entry name" value="Cadherin-like_dom"/>
</dbReference>
<evidence type="ECO:0000256" key="1">
    <source>
        <dbReference type="SAM" id="MobiDB-lite"/>
    </source>
</evidence>
<dbReference type="CDD" id="cd00198">
    <property type="entry name" value="vWFA"/>
    <property type="match status" value="1"/>
</dbReference>
<dbReference type="PROSITE" id="PS50234">
    <property type="entry name" value="VWFA"/>
    <property type="match status" value="1"/>
</dbReference>
<dbReference type="InterPro" id="IPR036465">
    <property type="entry name" value="vWFA_dom_sf"/>
</dbReference>
<dbReference type="RefSeq" id="WP_066130453.1">
    <property type="nucleotide sequence ID" value="NZ_FKIF01000007.1"/>
</dbReference>